<dbReference type="PANTHER" id="PTHR21725:SF1">
    <property type="entry name" value="E3 UBIQUITIN-PROTEIN LIGASE UBR4"/>
    <property type="match status" value="1"/>
</dbReference>
<keyword evidence="7" id="KW-1185">Reference proteome</keyword>
<dbReference type="SMART" id="SM00396">
    <property type="entry name" value="ZnF_UBR1"/>
    <property type="match status" value="3"/>
</dbReference>
<name>A0ABR2IJF7_9EUKA</name>
<dbReference type="CDD" id="cd19671">
    <property type="entry name" value="UBR-box_UBR4_5_6_7"/>
    <property type="match status" value="1"/>
</dbReference>
<proteinExistence type="predicted"/>
<keyword evidence="3" id="KW-0862">Zinc</keyword>
<keyword evidence="2" id="KW-0863">Zinc-finger</keyword>
<evidence type="ECO:0000259" key="5">
    <source>
        <dbReference type="PROSITE" id="PS51157"/>
    </source>
</evidence>
<comment type="caution">
    <text evidence="6">The sequence shown here is derived from an EMBL/GenBank/DDBJ whole genome shotgun (WGS) entry which is preliminary data.</text>
</comment>
<dbReference type="PANTHER" id="PTHR21725">
    <property type="entry name" value="E3 UBIQUITIN-PROTEIN LIGASE UBR4"/>
    <property type="match status" value="1"/>
</dbReference>
<gene>
    <name evidence="6" type="ORF">M9Y10_011453</name>
</gene>
<evidence type="ECO:0000313" key="6">
    <source>
        <dbReference type="EMBL" id="KAK8863763.1"/>
    </source>
</evidence>
<dbReference type="PROSITE" id="PS51157">
    <property type="entry name" value="ZF_UBR"/>
    <property type="match status" value="1"/>
</dbReference>
<evidence type="ECO:0000256" key="4">
    <source>
        <dbReference type="PROSITE-ProRule" id="PRU00508"/>
    </source>
</evidence>
<evidence type="ECO:0000256" key="3">
    <source>
        <dbReference type="ARBA" id="ARBA00022833"/>
    </source>
</evidence>
<evidence type="ECO:0000256" key="1">
    <source>
        <dbReference type="ARBA" id="ARBA00022723"/>
    </source>
</evidence>
<sequence length="330" mass="37003">MEVSPELNPLLPLQCTKEFTGEIPTKQRFCYCLDCDCTPENKKTICEPCAFACHCNHRIVYAGQGECICHCPNCKAKKPVDKIPFDDTSIPTLNPNQLEKGKCTFKFTKGNFVIQRSYRCKTCNQQYGEGVCSVCARICHSGHELIETGINPFYCDCGSNGIKKEGFKCLCMSDNNDISNEHIIDLPFEIPAKCTFSFTNGKVYHQRGFSCKTCGITEENPICEVCAVKCHSGHDLVDLKLKPFSKCGCQKCATASGCKCLSDTDEIFVPSICAEPQPIHERCDCCCEYEEEEEDECNEDNDGENHHCHHHHCHDHQCDCGSCGCHHHDH</sequence>
<evidence type="ECO:0000313" key="7">
    <source>
        <dbReference type="Proteomes" id="UP001470230"/>
    </source>
</evidence>
<dbReference type="Pfam" id="PF02207">
    <property type="entry name" value="zf-UBR"/>
    <property type="match status" value="1"/>
</dbReference>
<dbReference type="Proteomes" id="UP001470230">
    <property type="component" value="Unassembled WGS sequence"/>
</dbReference>
<organism evidence="6 7">
    <name type="scientific">Tritrichomonas musculus</name>
    <dbReference type="NCBI Taxonomy" id="1915356"/>
    <lineage>
        <taxon>Eukaryota</taxon>
        <taxon>Metamonada</taxon>
        <taxon>Parabasalia</taxon>
        <taxon>Tritrichomonadida</taxon>
        <taxon>Tritrichomonadidae</taxon>
        <taxon>Tritrichomonas</taxon>
    </lineage>
</organism>
<keyword evidence="1" id="KW-0479">Metal-binding</keyword>
<dbReference type="EMBL" id="JAPFFF010000017">
    <property type="protein sequence ID" value="KAK8863763.1"/>
    <property type="molecule type" value="Genomic_DNA"/>
</dbReference>
<dbReference type="InterPro" id="IPR003126">
    <property type="entry name" value="Znf_UBR"/>
</dbReference>
<dbReference type="InterPro" id="IPR045189">
    <property type="entry name" value="UBR4-like"/>
</dbReference>
<feature type="zinc finger region" description="UBR-type" evidence="4">
    <location>
        <begin position="101"/>
        <end position="174"/>
    </location>
</feature>
<accession>A0ABR2IJF7</accession>
<evidence type="ECO:0000256" key="2">
    <source>
        <dbReference type="ARBA" id="ARBA00022771"/>
    </source>
</evidence>
<feature type="domain" description="UBR-type" evidence="5">
    <location>
        <begin position="101"/>
        <end position="174"/>
    </location>
</feature>
<protein>
    <recommendedName>
        <fullName evidence="5">UBR-type domain-containing protein</fullName>
    </recommendedName>
</protein>
<reference evidence="6 7" key="1">
    <citation type="submission" date="2024-04" db="EMBL/GenBank/DDBJ databases">
        <title>Tritrichomonas musculus Genome.</title>
        <authorList>
            <person name="Alves-Ferreira E."/>
            <person name="Grigg M."/>
            <person name="Lorenzi H."/>
            <person name="Galac M."/>
        </authorList>
    </citation>
    <scope>NUCLEOTIDE SEQUENCE [LARGE SCALE GENOMIC DNA]</scope>
    <source>
        <strain evidence="6 7">EAF2021</strain>
    </source>
</reference>